<reference evidence="2 3" key="1">
    <citation type="submission" date="2019-12" db="EMBL/GenBank/DDBJ databases">
        <title>Genomic-based taxomic classification of the family Erythrobacteraceae.</title>
        <authorList>
            <person name="Xu L."/>
        </authorList>
    </citation>
    <scope>NUCLEOTIDE SEQUENCE [LARGE SCALE GENOMIC DNA]</scope>
    <source>
        <strain evidence="2 3">100921-2</strain>
    </source>
</reference>
<feature type="domain" description="BioF2-like acetyltransferase" evidence="1">
    <location>
        <begin position="147"/>
        <end position="252"/>
    </location>
</feature>
<sequence length="291" mass="32321">MLEDSGHKPLIALAGDANGRDQALVLEGAAGRLQSLANWYAFTWRPIGNDPSLMEAIARSLRQSAYRVTLRPVPEENGVAAILCRAFRKSGWHVRCVRSDVNHVLRVGGRTFAQYWGGRPGALRTAVSRKGGRVDVQVFRHFDADSWKSFEAVYADSWKPAEGDPEFLRRFARAEGDAGRIRLAIATKDGQPVAAQFWTVENATAYIHKLAHRESASYLSPGTIVTARLMAEVIDRDNVEFVDFGTGDDAYKADWMEIVRPRFTIDCLNPSNPRAWPALAKRMLAPVRAAV</sequence>
<dbReference type="SUPFAM" id="SSF55729">
    <property type="entry name" value="Acyl-CoA N-acyltransferases (Nat)"/>
    <property type="match status" value="1"/>
</dbReference>
<dbReference type="AlphaFoldDB" id="A0A6I4TAB8"/>
<dbReference type="GO" id="GO:0016740">
    <property type="term" value="F:transferase activity"/>
    <property type="evidence" value="ECO:0007669"/>
    <property type="project" value="UniProtKB-KW"/>
</dbReference>
<dbReference type="Gene3D" id="3.40.630.30">
    <property type="match status" value="1"/>
</dbReference>
<comment type="caution">
    <text evidence="2">The sequence shown here is derived from an EMBL/GenBank/DDBJ whole genome shotgun (WGS) entry which is preliminary data.</text>
</comment>
<proteinExistence type="predicted"/>
<keyword evidence="2" id="KW-0808">Transferase</keyword>
<dbReference type="EMBL" id="WTZA01000001">
    <property type="protein sequence ID" value="MXO74162.1"/>
    <property type="molecule type" value="Genomic_DNA"/>
</dbReference>
<evidence type="ECO:0000259" key="1">
    <source>
        <dbReference type="Pfam" id="PF13480"/>
    </source>
</evidence>
<organism evidence="2 3">
    <name type="scientific">Tsuneonella aeria</name>
    <dbReference type="NCBI Taxonomy" id="1837929"/>
    <lineage>
        <taxon>Bacteria</taxon>
        <taxon>Pseudomonadati</taxon>
        <taxon>Pseudomonadota</taxon>
        <taxon>Alphaproteobacteria</taxon>
        <taxon>Sphingomonadales</taxon>
        <taxon>Erythrobacteraceae</taxon>
        <taxon>Tsuneonella</taxon>
    </lineage>
</organism>
<evidence type="ECO:0000313" key="2">
    <source>
        <dbReference type="EMBL" id="MXO74162.1"/>
    </source>
</evidence>
<dbReference type="InterPro" id="IPR038740">
    <property type="entry name" value="BioF2-like_GNAT_dom"/>
</dbReference>
<evidence type="ECO:0000313" key="3">
    <source>
        <dbReference type="Proteomes" id="UP000439522"/>
    </source>
</evidence>
<dbReference type="InterPro" id="IPR016181">
    <property type="entry name" value="Acyl_CoA_acyltransferase"/>
</dbReference>
<keyword evidence="3" id="KW-1185">Reference proteome</keyword>
<protein>
    <submittedName>
        <fullName evidence="2">GNAT family N-acetyltransferase</fullName>
    </submittedName>
</protein>
<accession>A0A6I4TAB8</accession>
<name>A0A6I4TAB8_9SPHN</name>
<dbReference type="Proteomes" id="UP000439522">
    <property type="component" value="Unassembled WGS sequence"/>
</dbReference>
<gene>
    <name evidence="2" type="ORF">GRI40_02860</name>
</gene>
<dbReference type="OrthoDB" id="8334427at2"/>
<dbReference type="Pfam" id="PF13480">
    <property type="entry name" value="Acetyltransf_6"/>
    <property type="match status" value="1"/>
</dbReference>